<dbReference type="Gene3D" id="3.30.420.40">
    <property type="match status" value="2"/>
</dbReference>
<dbReference type="PANTHER" id="PTHR19375">
    <property type="entry name" value="HEAT SHOCK PROTEIN 70KDA"/>
    <property type="match status" value="1"/>
</dbReference>
<evidence type="ECO:0000313" key="6">
    <source>
        <dbReference type="Proteomes" id="UP000077755"/>
    </source>
</evidence>
<evidence type="ECO:0000256" key="1">
    <source>
        <dbReference type="ARBA" id="ARBA00007381"/>
    </source>
</evidence>
<dbReference type="Gramene" id="KZM84930">
    <property type="protein sequence ID" value="KZM84930"/>
    <property type="gene ID" value="DCAR_027648"/>
</dbReference>
<dbReference type="SUPFAM" id="SSF53067">
    <property type="entry name" value="Actin-like ATPase domain"/>
    <property type="match status" value="2"/>
</dbReference>
<gene>
    <name evidence="5" type="ORF">DCAR_0831848</name>
</gene>
<reference evidence="5" key="1">
    <citation type="journal article" date="2016" name="Nat. Genet.">
        <title>A high-quality carrot genome assembly provides new insights into carotenoid accumulation and asterid genome evolution.</title>
        <authorList>
            <person name="Iorizzo M."/>
            <person name="Ellison S."/>
            <person name="Senalik D."/>
            <person name="Zeng P."/>
            <person name="Satapoomin P."/>
            <person name="Huang J."/>
            <person name="Bowman M."/>
            <person name="Iovene M."/>
            <person name="Sanseverino W."/>
            <person name="Cavagnaro P."/>
            <person name="Yildiz M."/>
            <person name="Macko-Podgorni A."/>
            <person name="Moranska E."/>
            <person name="Grzebelus E."/>
            <person name="Grzebelus D."/>
            <person name="Ashrafi H."/>
            <person name="Zheng Z."/>
            <person name="Cheng S."/>
            <person name="Spooner D."/>
            <person name="Van Deynze A."/>
            <person name="Simon P."/>
        </authorList>
    </citation>
    <scope>NUCLEOTIDE SEQUENCE</scope>
    <source>
        <tissue evidence="5">Leaf</tissue>
    </source>
</reference>
<dbReference type="InterPro" id="IPR043129">
    <property type="entry name" value="ATPase_NBD"/>
</dbReference>
<protein>
    <submittedName>
        <fullName evidence="5">Uncharacterized protein</fullName>
    </submittedName>
</protein>
<organism evidence="5 6">
    <name type="scientific">Daucus carota subsp. sativus</name>
    <name type="common">Carrot</name>
    <dbReference type="NCBI Taxonomy" id="79200"/>
    <lineage>
        <taxon>Eukaryota</taxon>
        <taxon>Viridiplantae</taxon>
        <taxon>Streptophyta</taxon>
        <taxon>Embryophyta</taxon>
        <taxon>Tracheophyta</taxon>
        <taxon>Spermatophyta</taxon>
        <taxon>Magnoliopsida</taxon>
        <taxon>eudicotyledons</taxon>
        <taxon>Gunneridae</taxon>
        <taxon>Pentapetalae</taxon>
        <taxon>asterids</taxon>
        <taxon>campanulids</taxon>
        <taxon>Apiales</taxon>
        <taxon>Apiaceae</taxon>
        <taxon>Apioideae</taxon>
        <taxon>Scandiceae</taxon>
        <taxon>Daucinae</taxon>
        <taxon>Daucus</taxon>
        <taxon>Daucus sect. Daucus</taxon>
    </lineage>
</organism>
<evidence type="ECO:0000256" key="2">
    <source>
        <dbReference type="ARBA" id="ARBA00022741"/>
    </source>
</evidence>
<keyword evidence="4" id="KW-0346">Stress response</keyword>
<dbReference type="SUPFAM" id="SSF100920">
    <property type="entry name" value="Heat shock protein 70kD (HSP70), peptide-binding domain"/>
    <property type="match status" value="1"/>
</dbReference>
<dbReference type="InterPro" id="IPR029047">
    <property type="entry name" value="HSP70_peptide-bd_sf"/>
</dbReference>
<keyword evidence="6" id="KW-1185">Reference proteome</keyword>
<dbReference type="AlphaFoldDB" id="A0A175YNU9"/>
<dbReference type="FunFam" id="3.90.640.10:FF:000002">
    <property type="entry name" value="Heat shock 70 kDa"/>
    <property type="match status" value="1"/>
</dbReference>
<dbReference type="Gene3D" id="1.20.1270.10">
    <property type="match status" value="1"/>
</dbReference>
<evidence type="ECO:0000256" key="3">
    <source>
        <dbReference type="ARBA" id="ARBA00022840"/>
    </source>
</evidence>
<dbReference type="Gene3D" id="3.90.640.10">
    <property type="entry name" value="Actin, Chain A, domain 4"/>
    <property type="match status" value="1"/>
</dbReference>
<dbReference type="PRINTS" id="PR00301">
    <property type="entry name" value="HEATSHOCK70"/>
</dbReference>
<dbReference type="EMBL" id="CP093350">
    <property type="protein sequence ID" value="WOH12346.1"/>
    <property type="molecule type" value="Genomic_DNA"/>
</dbReference>
<dbReference type="FunFam" id="3.30.420.40:FF:000535">
    <property type="entry name" value="Heat shock 70 kDa protein 1A"/>
    <property type="match status" value="1"/>
</dbReference>
<keyword evidence="3" id="KW-0067">ATP-binding</keyword>
<reference evidence="5" key="2">
    <citation type="submission" date="2022-03" db="EMBL/GenBank/DDBJ databases">
        <title>Draft title - Genomic analysis of global carrot germplasm unveils the trajectory of domestication and the origin of high carotenoid orange carrot.</title>
        <authorList>
            <person name="Iorizzo M."/>
            <person name="Ellison S."/>
            <person name="Senalik D."/>
            <person name="Macko-Podgorni A."/>
            <person name="Grzebelus D."/>
            <person name="Bostan H."/>
            <person name="Rolling W."/>
            <person name="Curaba J."/>
            <person name="Simon P."/>
        </authorList>
    </citation>
    <scope>NUCLEOTIDE SEQUENCE</scope>
    <source>
        <tissue evidence="5">Leaf</tissue>
    </source>
</reference>
<dbReference type="GO" id="GO:0140662">
    <property type="term" value="F:ATP-dependent protein folding chaperone"/>
    <property type="evidence" value="ECO:0007669"/>
    <property type="project" value="InterPro"/>
</dbReference>
<dbReference type="SUPFAM" id="SSF100934">
    <property type="entry name" value="Heat shock protein 70kD (HSP70), C-terminal subdomain"/>
    <property type="match status" value="1"/>
</dbReference>
<comment type="similarity">
    <text evidence="1">Belongs to the heat shock protein 70 family.</text>
</comment>
<proteinExistence type="inferred from homology"/>
<dbReference type="Gene3D" id="2.60.34.10">
    <property type="entry name" value="Substrate Binding Domain Of DNAk, Chain A, domain 1"/>
    <property type="match status" value="1"/>
</dbReference>
<dbReference type="InterPro" id="IPR013126">
    <property type="entry name" value="Hsp_70_fam"/>
</dbReference>
<dbReference type="Proteomes" id="UP000077755">
    <property type="component" value="Chromosome 8"/>
</dbReference>
<sequence length="444" mass="49886">MARGEEPVIGIDLGTMYSCVGVFQNGHVKIIASEHGGRKTPSCVAFTDTERLIGEAVIDQAGMNAANTVFIRNAVITVPAYYNDSQRQAIRDAGTIAGLKVMRTIAEPTAAAVAYGFDKKLAGIVSSDGEKNVLIFDLGASNCNVSLLTMEDGIFEVKATHGASQFGGEDFVNRMVNHFVEEFRRKNNKDISGNAKCMRRLKKECEKAKRLLSSVPVTNIYLDYFYYDDSFSANITRDDFNELNKDLFESCVELVKKCLRDARIDKRHIHEVVPVAVFIQVFEGEHKLTKHNKLLGKFVFSGIPPAPSGVSKYIVYFDIDADGLFNVSAENENSEPLEEIKVPTYEDRFSKEELKKLVQEAKKYKADDEENKKKMEARIAVESYFYNLKNIISDERLSSRFGVASRKKMKDAIDIENLWSNGNQFVKLENLEEIIKELKGLAIF</sequence>
<accession>A0A175YNU9</accession>
<dbReference type="GO" id="GO:0005524">
    <property type="term" value="F:ATP binding"/>
    <property type="evidence" value="ECO:0007669"/>
    <property type="project" value="UniProtKB-KW"/>
</dbReference>
<name>A0A175YNU9_DAUCS</name>
<dbReference type="InterPro" id="IPR029048">
    <property type="entry name" value="HSP70_C_sf"/>
</dbReference>
<evidence type="ECO:0000256" key="4">
    <source>
        <dbReference type="ARBA" id="ARBA00023016"/>
    </source>
</evidence>
<keyword evidence="2" id="KW-0547">Nucleotide-binding</keyword>
<dbReference type="Pfam" id="PF00012">
    <property type="entry name" value="HSP70"/>
    <property type="match status" value="3"/>
</dbReference>
<evidence type="ECO:0000313" key="5">
    <source>
        <dbReference type="EMBL" id="WOH12346.1"/>
    </source>
</evidence>